<comment type="caution">
    <text evidence="1">The sequence shown here is derived from an EMBL/GenBank/DDBJ whole genome shotgun (WGS) entry which is preliminary data.</text>
</comment>
<evidence type="ECO:0000313" key="2">
    <source>
        <dbReference type="Proteomes" id="UP001371305"/>
    </source>
</evidence>
<name>A0ABU9AV81_9BACT</name>
<evidence type="ECO:0000313" key="1">
    <source>
        <dbReference type="EMBL" id="MEK7951438.1"/>
    </source>
</evidence>
<accession>A0ABU9AV81</accession>
<gene>
    <name evidence="1" type="ORF">WKV53_13055</name>
</gene>
<sequence length="160" mass="17715">MKSNVFLLCLVLGFSPGLRAEEEKGIPYNSVDKTMALLDGRKMDGVECVPFFVRTDEGQPTLLPADANFRIVTWDGETVKLKCEPLDQVPAGELPEIEETMKKDGFTHVLWMPKGVKAYLDGSILHSLPKGTVRMSQGLSIKKTFKLGGKKDPKPEPKKP</sequence>
<organism evidence="1 2">
    <name type="scientific">Luteolibacter soli</name>
    <dbReference type="NCBI Taxonomy" id="3135280"/>
    <lineage>
        <taxon>Bacteria</taxon>
        <taxon>Pseudomonadati</taxon>
        <taxon>Verrucomicrobiota</taxon>
        <taxon>Verrucomicrobiia</taxon>
        <taxon>Verrucomicrobiales</taxon>
        <taxon>Verrucomicrobiaceae</taxon>
        <taxon>Luteolibacter</taxon>
    </lineage>
</organism>
<proteinExistence type="predicted"/>
<dbReference type="EMBL" id="JBBUKT010000004">
    <property type="protein sequence ID" value="MEK7951438.1"/>
    <property type="molecule type" value="Genomic_DNA"/>
</dbReference>
<reference evidence="1 2" key="1">
    <citation type="submission" date="2024-04" db="EMBL/GenBank/DDBJ databases">
        <title>Luteolibacter sp. isolated from soil.</title>
        <authorList>
            <person name="An J."/>
        </authorList>
    </citation>
    <scope>NUCLEOTIDE SEQUENCE [LARGE SCALE GENOMIC DNA]</scope>
    <source>
        <strain evidence="1 2">Y139</strain>
    </source>
</reference>
<keyword evidence="2" id="KW-1185">Reference proteome</keyword>
<dbReference type="RefSeq" id="WP_341405042.1">
    <property type="nucleotide sequence ID" value="NZ_JBBUKT010000004.1"/>
</dbReference>
<protein>
    <submittedName>
        <fullName evidence="1">Uncharacterized protein</fullName>
    </submittedName>
</protein>
<dbReference type="Proteomes" id="UP001371305">
    <property type="component" value="Unassembled WGS sequence"/>
</dbReference>